<sequence length="162" mass="18217">MKWLSKKTDAVVQYAWKKLANPTVDRGQTAWPKSQAELLRYGIRLDYDGVVQVDGIDHHKYQCQPNAGRIPSSVKDWRDKNGGTHAVITSFTIKKDGSEKDVRDAPQKSIRGNHMRDLPPDALPPWASNDPNPFPAALAGHMKTEEEEEEEKKDTEAKKRGG</sequence>
<dbReference type="AlphaFoldDB" id="A0A4V5N5W6"/>
<dbReference type="Proteomes" id="UP000308549">
    <property type="component" value="Unassembled WGS sequence"/>
</dbReference>
<feature type="compositionally biased region" description="Basic and acidic residues" evidence="1">
    <location>
        <begin position="152"/>
        <end position="162"/>
    </location>
</feature>
<protein>
    <submittedName>
        <fullName evidence="2">Uncharacterized protein</fullName>
    </submittedName>
</protein>
<name>A0A4V5N5W6_9PEZI</name>
<evidence type="ECO:0000313" key="2">
    <source>
        <dbReference type="EMBL" id="TKA23559.1"/>
    </source>
</evidence>
<reference evidence="2 3" key="1">
    <citation type="submission" date="2017-03" db="EMBL/GenBank/DDBJ databases">
        <title>Genomes of endolithic fungi from Antarctica.</title>
        <authorList>
            <person name="Coleine C."/>
            <person name="Masonjones S."/>
            <person name="Stajich J.E."/>
        </authorList>
    </citation>
    <scope>NUCLEOTIDE SEQUENCE [LARGE SCALE GENOMIC DNA]</scope>
    <source>
        <strain evidence="2 3">CCFEE 6315</strain>
    </source>
</reference>
<evidence type="ECO:0000256" key="1">
    <source>
        <dbReference type="SAM" id="MobiDB-lite"/>
    </source>
</evidence>
<comment type="caution">
    <text evidence="2">The sequence shown here is derived from an EMBL/GenBank/DDBJ whole genome shotgun (WGS) entry which is preliminary data.</text>
</comment>
<organism evidence="2 3">
    <name type="scientific">Salinomyces thailandicus</name>
    <dbReference type="NCBI Taxonomy" id="706561"/>
    <lineage>
        <taxon>Eukaryota</taxon>
        <taxon>Fungi</taxon>
        <taxon>Dikarya</taxon>
        <taxon>Ascomycota</taxon>
        <taxon>Pezizomycotina</taxon>
        <taxon>Dothideomycetes</taxon>
        <taxon>Dothideomycetidae</taxon>
        <taxon>Mycosphaerellales</taxon>
        <taxon>Teratosphaeriaceae</taxon>
        <taxon>Salinomyces</taxon>
    </lineage>
</organism>
<dbReference type="OrthoDB" id="2787676at2759"/>
<proteinExistence type="predicted"/>
<gene>
    <name evidence="2" type="ORF">B0A50_07138</name>
</gene>
<keyword evidence="3" id="KW-1185">Reference proteome</keyword>
<feature type="compositionally biased region" description="Basic and acidic residues" evidence="1">
    <location>
        <begin position="93"/>
        <end position="106"/>
    </location>
</feature>
<evidence type="ECO:0000313" key="3">
    <source>
        <dbReference type="Proteomes" id="UP000308549"/>
    </source>
</evidence>
<accession>A0A4V5N5W6</accession>
<dbReference type="EMBL" id="NAJL01000054">
    <property type="protein sequence ID" value="TKA23559.1"/>
    <property type="molecule type" value="Genomic_DNA"/>
</dbReference>
<feature type="region of interest" description="Disordered" evidence="1">
    <location>
        <begin position="91"/>
        <end position="162"/>
    </location>
</feature>